<dbReference type="InterPro" id="IPR012341">
    <property type="entry name" value="6hp_glycosidase-like_sf"/>
</dbReference>
<dbReference type="SUPFAM" id="SSF48208">
    <property type="entry name" value="Six-hairpin glycosidases"/>
    <property type="match status" value="1"/>
</dbReference>
<accession>A0A941D3U9</accession>
<keyword evidence="3" id="KW-1185">Reference proteome</keyword>
<sequence>MASIEPIRRACKAMFAQHRVEVFGGAIHVPAGLEYSCAFAWDSGYHALALRHVDRTQAIEELLTLYGANLTEGGLLAHERPLPGAEARTKLVTEWLGPIYRPDGRSWLIDPPVAAYAAARIYDLALDADDTLLQLASDHLTATDTHRTLTPGGAPVILHPLESGADVSPLFDALVDTSSRRALLTHHRALSVALDAIGYDLGLARAGNHGFVVADPIFCGWHLMALEAVADAWRRAGAPGRAESFEQRAAALAAEMIRLMWSDDLKLFVGYDHVGERQLCVATLGGVIAAGSRHMIDAGIATQVADAHLIPETSRFWGPAGVAFNPLDGAEINPKALLWRGDVVWGATQYWAHLVLSRLGRIETAQRATAELGVLIEGSGFREFYSAVTGRGHGAGEVGGFTWPALILEMAADAPV</sequence>
<evidence type="ECO:0000313" key="3">
    <source>
        <dbReference type="Proteomes" id="UP000622580"/>
    </source>
</evidence>
<name>A0A941D3U9_9CAUL</name>
<dbReference type="Proteomes" id="UP000622580">
    <property type="component" value="Unassembled WGS sequence"/>
</dbReference>
<evidence type="ECO:0000313" key="2">
    <source>
        <dbReference type="EMBL" id="MBR7621127.1"/>
    </source>
</evidence>
<comment type="caution">
    <text evidence="2">The sequence shown here is derived from an EMBL/GenBank/DDBJ whole genome shotgun (WGS) entry which is preliminary data.</text>
</comment>
<proteinExistence type="predicted"/>
<feature type="domain" description="Mannosylglycerate hydrolase MGH1-like glycoside hydrolase" evidence="1">
    <location>
        <begin position="38"/>
        <end position="403"/>
    </location>
</feature>
<dbReference type="EMBL" id="JAGSGD010000001">
    <property type="protein sequence ID" value="MBR7621127.1"/>
    <property type="molecule type" value="Genomic_DNA"/>
</dbReference>
<dbReference type="Pfam" id="PF22422">
    <property type="entry name" value="MGH1-like_GH"/>
    <property type="match status" value="1"/>
</dbReference>
<reference evidence="2" key="1">
    <citation type="submission" date="2021-04" db="EMBL/GenBank/DDBJ databases">
        <title>Draft genome assembly of strain Phenylobacterium sp. 20VBR1 using MiniION and Illumina platforms.</title>
        <authorList>
            <person name="Thomas F.A."/>
            <person name="Krishnan K.P."/>
            <person name="Sinha R.K."/>
        </authorList>
    </citation>
    <scope>NUCLEOTIDE SEQUENCE</scope>
    <source>
        <strain evidence="2">20VBR1</strain>
    </source>
</reference>
<organism evidence="2 3">
    <name type="scientific">Phenylobacterium glaciei</name>
    <dbReference type="NCBI Taxonomy" id="2803784"/>
    <lineage>
        <taxon>Bacteria</taxon>
        <taxon>Pseudomonadati</taxon>
        <taxon>Pseudomonadota</taxon>
        <taxon>Alphaproteobacteria</taxon>
        <taxon>Caulobacterales</taxon>
        <taxon>Caulobacteraceae</taxon>
        <taxon>Phenylobacterium</taxon>
    </lineage>
</organism>
<dbReference type="InterPro" id="IPR008928">
    <property type="entry name" value="6-hairpin_glycosidase_sf"/>
</dbReference>
<dbReference type="InterPro" id="IPR054491">
    <property type="entry name" value="MGH1-like_GH"/>
</dbReference>
<dbReference type="Gene3D" id="1.50.10.10">
    <property type="match status" value="1"/>
</dbReference>
<dbReference type="AlphaFoldDB" id="A0A941D3U9"/>
<gene>
    <name evidence="2" type="ORF">JKL49_17165</name>
</gene>
<dbReference type="RefSeq" id="WP_215342045.1">
    <property type="nucleotide sequence ID" value="NZ_JAGSGD010000001.1"/>
</dbReference>
<protein>
    <recommendedName>
        <fullName evidence="1">Mannosylglycerate hydrolase MGH1-like glycoside hydrolase domain-containing protein</fullName>
    </recommendedName>
</protein>
<evidence type="ECO:0000259" key="1">
    <source>
        <dbReference type="Pfam" id="PF22422"/>
    </source>
</evidence>
<dbReference type="GO" id="GO:0005975">
    <property type="term" value="P:carbohydrate metabolic process"/>
    <property type="evidence" value="ECO:0007669"/>
    <property type="project" value="InterPro"/>
</dbReference>